<dbReference type="PANTHER" id="PTHR33052">
    <property type="entry name" value="DUF4228 DOMAIN PROTEIN-RELATED"/>
    <property type="match status" value="1"/>
</dbReference>
<evidence type="ECO:0000313" key="1">
    <source>
        <dbReference type="EMBL" id="KAJ9146578.1"/>
    </source>
</evidence>
<evidence type="ECO:0008006" key="3">
    <source>
        <dbReference type="Google" id="ProtNLM"/>
    </source>
</evidence>
<dbReference type="EMBL" id="JARPOI010000016">
    <property type="protein sequence ID" value="KAJ9146578.1"/>
    <property type="molecule type" value="Genomic_DNA"/>
</dbReference>
<dbReference type="InterPro" id="IPR025322">
    <property type="entry name" value="PADRE_dom"/>
</dbReference>
<keyword evidence="2" id="KW-1185">Reference proteome</keyword>
<organism evidence="1 2">
    <name type="scientific">Hevea brasiliensis</name>
    <name type="common">Para rubber tree</name>
    <name type="synonym">Siphonia brasiliensis</name>
    <dbReference type="NCBI Taxonomy" id="3981"/>
    <lineage>
        <taxon>Eukaryota</taxon>
        <taxon>Viridiplantae</taxon>
        <taxon>Streptophyta</taxon>
        <taxon>Embryophyta</taxon>
        <taxon>Tracheophyta</taxon>
        <taxon>Spermatophyta</taxon>
        <taxon>Magnoliopsida</taxon>
        <taxon>eudicotyledons</taxon>
        <taxon>Gunneridae</taxon>
        <taxon>Pentapetalae</taxon>
        <taxon>rosids</taxon>
        <taxon>fabids</taxon>
        <taxon>Malpighiales</taxon>
        <taxon>Euphorbiaceae</taxon>
        <taxon>Crotonoideae</taxon>
        <taxon>Micrandreae</taxon>
        <taxon>Hevea</taxon>
    </lineage>
</organism>
<evidence type="ECO:0000313" key="2">
    <source>
        <dbReference type="Proteomes" id="UP001174677"/>
    </source>
</evidence>
<name>A0ABQ9KQ95_HEVBR</name>
<dbReference type="Pfam" id="PF14009">
    <property type="entry name" value="PADRE"/>
    <property type="match status" value="1"/>
</dbReference>
<comment type="caution">
    <text evidence="1">The sequence shown here is derived from an EMBL/GenBank/DDBJ whole genome shotgun (WGS) entry which is preliminary data.</text>
</comment>
<reference evidence="1" key="1">
    <citation type="journal article" date="2023" name="Plant Biotechnol. J.">
        <title>Chromosome-level wild Hevea brasiliensis genome provides new tools for genomic-assisted breeding and valuable loci to elevate rubber yield.</title>
        <authorList>
            <person name="Cheng H."/>
            <person name="Song X."/>
            <person name="Hu Y."/>
            <person name="Wu T."/>
            <person name="Yang Q."/>
            <person name="An Z."/>
            <person name="Feng S."/>
            <person name="Deng Z."/>
            <person name="Wu W."/>
            <person name="Zeng X."/>
            <person name="Tu M."/>
            <person name="Wang X."/>
            <person name="Huang H."/>
        </authorList>
    </citation>
    <scope>NUCLEOTIDE SEQUENCE</scope>
    <source>
        <strain evidence="1">MT/VB/25A 57/8</strain>
    </source>
</reference>
<protein>
    <recommendedName>
        <fullName evidence="3">DUF4228 domain-containing protein</fullName>
    </recommendedName>
</protein>
<gene>
    <name evidence="1" type="ORF">P3X46_028822</name>
</gene>
<accession>A0ABQ9KQ95</accession>
<sequence length="214" mass="23845">MGNVVSPCFHSTRSSSVKLIFWEGTTRILTGKHIAGEIMFDNPDKIVCHADSFFIGHPLPALDINDELRPGQTYFVFPIDRISCNHVLSAASLAALTSSSSPRPAPINFGEYDPFQYVKGANGRILIKVVPEFIIRLLNRGKEEENGGSASPGNNNGNSFLCSTPELKKHYEQLVGSREQTWSPKLETISECKIRYSPCRFLGLEWKQKEENDA</sequence>
<dbReference type="Proteomes" id="UP001174677">
    <property type="component" value="Chromosome 16"/>
</dbReference>
<proteinExistence type="predicted"/>